<feature type="transmembrane region" description="Helical" evidence="1">
    <location>
        <begin position="120"/>
        <end position="140"/>
    </location>
</feature>
<dbReference type="AlphaFoldDB" id="A0A9W6QGC5"/>
<keyword evidence="3" id="KW-1185">Reference proteome</keyword>
<evidence type="ECO:0000313" key="3">
    <source>
        <dbReference type="Proteomes" id="UP001165042"/>
    </source>
</evidence>
<feature type="transmembrane region" description="Helical" evidence="1">
    <location>
        <begin position="12"/>
        <end position="34"/>
    </location>
</feature>
<keyword evidence="1" id="KW-0812">Transmembrane</keyword>
<reference evidence="2" key="1">
    <citation type="submission" date="2023-02" db="EMBL/GenBank/DDBJ databases">
        <title>Actinokineospora globicatena NBRC 15670.</title>
        <authorList>
            <person name="Ichikawa N."/>
            <person name="Sato H."/>
            <person name="Tonouchi N."/>
        </authorList>
    </citation>
    <scope>NUCLEOTIDE SEQUENCE</scope>
    <source>
        <strain evidence="2">NBRC 15670</strain>
    </source>
</reference>
<keyword evidence="1" id="KW-0472">Membrane</keyword>
<evidence type="ECO:0000256" key="1">
    <source>
        <dbReference type="SAM" id="Phobius"/>
    </source>
</evidence>
<dbReference type="RefSeq" id="WP_285606970.1">
    <property type="nucleotide sequence ID" value="NZ_BSSD01000001.1"/>
</dbReference>
<gene>
    <name evidence="2" type="ORF">Aglo03_04070</name>
</gene>
<protein>
    <submittedName>
        <fullName evidence="2">Uncharacterized protein</fullName>
    </submittedName>
</protein>
<comment type="caution">
    <text evidence="2">The sequence shown here is derived from an EMBL/GenBank/DDBJ whole genome shotgun (WGS) entry which is preliminary data.</text>
</comment>
<evidence type="ECO:0000313" key="2">
    <source>
        <dbReference type="EMBL" id="GLW89591.1"/>
    </source>
</evidence>
<name>A0A9W6QGC5_9PSEU</name>
<accession>A0A9W6QGC5</accession>
<keyword evidence="1" id="KW-1133">Transmembrane helix</keyword>
<sequence length="367" mass="38396">MSGLDHTVARFLGGLRVAVLVIAATVLATASLLRTTDLHRPLWTQLAAYCAFAAIVTTELVLLVRGRSWGRARWPALVVAFAAAATSAVTLHSGAATGALDWAYGTVGWIGVLLLLDRPIGFLVGFLACHELLTVTTMVLGSGGGELAALNAAVAAIGALGFPFGTGLGATALRALAVTAHRVAEEAEDVRARDAVGAAVHRRRQERFAGLAATTVPLLTGLAERRLDPHDSGVRRACAIEAARMRRLFAETDEVSDPLTHELATCVDVAERRGVLVELETSGTWATPPLAVRRALTDAPLAALATAVTWARVTVVGTAGSLSVDVVADCGPVDLPAADPAVVDVETITEGGLLWVRAHWRTERSPR</sequence>
<organism evidence="2 3">
    <name type="scientific">Actinokineospora globicatena</name>
    <dbReference type="NCBI Taxonomy" id="103729"/>
    <lineage>
        <taxon>Bacteria</taxon>
        <taxon>Bacillati</taxon>
        <taxon>Actinomycetota</taxon>
        <taxon>Actinomycetes</taxon>
        <taxon>Pseudonocardiales</taxon>
        <taxon>Pseudonocardiaceae</taxon>
        <taxon>Actinokineospora</taxon>
    </lineage>
</organism>
<dbReference type="Proteomes" id="UP001165042">
    <property type="component" value="Unassembled WGS sequence"/>
</dbReference>
<proteinExistence type="predicted"/>
<dbReference type="EMBL" id="BSSD01000001">
    <property type="protein sequence ID" value="GLW89591.1"/>
    <property type="molecule type" value="Genomic_DNA"/>
</dbReference>
<feature type="transmembrane region" description="Helical" evidence="1">
    <location>
        <begin position="46"/>
        <end position="64"/>
    </location>
</feature>
<feature type="transmembrane region" description="Helical" evidence="1">
    <location>
        <begin position="147"/>
        <end position="165"/>
    </location>
</feature>
<feature type="transmembrane region" description="Helical" evidence="1">
    <location>
        <begin position="76"/>
        <end position="100"/>
    </location>
</feature>